<dbReference type="GO" id="GO:0006308">
    <property type="term" value="P:DNA catabolic process"/>
    <property type="evidence" value="ECO:0007669"/>
    <property type="project" value="UniProtKB-UniRule"/>
</dbReference>
<dbReference type="CDD" id="cd04489">
    <property type="entry name" value="ExoVII_LU_OBF"/>
    <property type="match status" value="1"/>
</dbReference>
<dbReference type="EC" id="3.1.11.6" evidence="1"/>
<keyword evidence="1" id="KW-0963">Cytoplasm</keyword>
<evidence type="ECO:0000256" key="1">
    <source>
        <dbReference type="HAMAP-Rule" id="MF_00378"/>
    </source>
</evidence>
<protein>
    <recommendedName>
        <fullName evidence="1">Exodeoxyribonuclease 7 large subunit</fullName>
        <ecNumber evidence="1">3.1.11.6</ecNumber>
    </recommendedName>
    <alternativeName>
        <fullName evidence="1">Exodeoxyribonuclease VII large subunit</fullName>
        <shortName evidence="1">Exonuclease VII large subunit</shortName>
    </alternativeName>
</protein>
<comment type="subcellular location">
    <subcellularLocation>
        <location evidence="1 2">Cytoplasm</location>
    </subcellularLocation>
</comment>
<dbReference type="EMBL" id="CP018839">
    <property type="protein sequence ID" value="APR05963.1"/>
    <property type="molecule type" value="Genomic_DNA"/>
</dbReference>
<accession>A0A1H5YHM2</accession>
<proteinExistence type="inferred from homology"/>
<comment type="function">
    <text evidence="1">Bidirectionally degrades single-stranded DNA into large acid-insoluble oligonucleotides, which are then degraded further into small acid-soluble oligonucleotides.</text>
</comment>
<organism evidence="3 4">
    <name type="scientific">Thauera chlorobenzoica</name>
    <dbReference type="NCBI Taxonomy" id="96773"/>
    <lineage>
        <taxon>Bacteria</taxon>
        <taxon>Pseudomonadati</taxon>
        <taxon>Pseudomonadota</taxon>
        <taxon>Betaproteobacteria</taxon>
        <taxon>Rhodocyclales</taxon>
        <taxon>Zoogloeaceae</taxon>
        <taxon>Thauera</taxon>
    </lineage>
</organism>
<reference evidence="3 4" key="1">
    <citation type="submission" date="2016-12" db="EMBL/GenBank/DDBJ databases">
        <title>Complete genome sequence of Thauera chlorobenzoica, a Betaproteobacterium degrading haloaromatics anaerobically to CO2 and halides.</title>
        <authorList>
            <person name="Goris T."/>
            <person name="Mergelsberg M."/>
            <person name="Boll M."/>
        </authorList>
    </citation>
    <scope>NUCLEOTIDE SEQUENCE [LARGE SCALE GENOMIC DNA]</scope>
    <source>
        <strain evidence="3 4">3CB1</strain>
    </source>
</reference>
<sequence>MNPSPAAPPPDAENPARTLSAPVLSVSELNRLAREALESALPLLWVGGEISNLTRAASGHVYFTLKDANAQVRCAMWRNRAQLLPFRPENGMRVEARALATLYEARGDYQLNVEALRPAGIGALFEAFNRLKNRLAAEGLFDPAGRRPLPRFPRAIGIVSSPQAAALRDVLVTLHRRAPHLAAVLYPAPVQGADAAARLRDAVATAGRRARQDGIELLLLVRGGGSIEDLWAFNDESLARALRACPLPVVSGIGHETDFTIADLAADLRAPTPTSAAELASAGWHAVRAELAALEPRLGRAIGRRLETLAQRLDRATLRLIHPRQRLERERERLALAARHLRAALERRLERAALRCARAGTRLDAARPELASYRQRVDALGLRLRQAMHTQAELRRVRLAALAAHLQHLAPEAVLARGYAIARDPHGRVLRSAAEVENGATVSVQLARGRLDTSVIGHHDD</sequence>
<dbReference type="Pfam" id="PF02601">
    <property type="entry name" value="Exonuc_VII_L"/>
    <property type="match status" value="1"/>
</dbReference>
<dbReference type="InterPro" id="IPR025824">
    <property type="entry name" value="OB-fold_nuc-bd_dom"/>
</dbReference>
<comment type="subunit">
    <text evidence="1">Heterooligomer composed of large and small subunits.</text>
</comment>
<dbReference type="KEGG" id="tcl:Tchl_3156"/>
<dbReference type="InterPro" id="IPR020579">
    <property type="entry name" value="Exonuc_VII_lsu_C"/>
</dbReference>
<dbReference type="RefSeq" id="WP_083945261.1">
    <property type="nucleotide sequence ID" value="NZ_CP018839.1"/>
</dbReference>
<keyword evidence="1 2" id="KW-0378">Hydrolase</keyword>
<dbReference type="NCBIfam" id="TIGR00237">
    <property type="entry name" value="xseA"/>
    <property type="match status" value="1"/>
</dbReference>
<dbReference type="HAMAP" id="MF_00378">
    <property type="entry name" value="Exonuc_7_L"/>
    <property type="match status" value="1"/>
</dbReference>
<name>A0A1H5YHM2_9RHOO</name>
<dbReference type="Proteomes" id="UP000185739">
    <property type="component" value="Chromosome"/>
</dbReference>
<gene>
    <name evidence="1" type="primary">xseA</name>
    <name evidence="3" type="ORF">Tchl_3156</name>
</gene>
<dbReference type="InterPro" id="IPR003753">
    <property type="entry name" value="Exonuc_VII_L"/>
</dbReference>
<dbReference type="PANTHER" id="PTHR30008">
    <property type="entry name" value="EXODEOXYRIBONUCLEASE 7 LARGE SUBUNIT"/>
    <property type="match status" value="1"/>
</dbReference>
<dbReference type="STRING" id="96773.Tchl_3156"/>
<keyword evidence="1 2" id="KW-0269">Exonuclease</keyword>
<keyword evidence="1 2" id="KW-0540">Nuclease</keyword>
<dbReference type="GO" id="GO:0005737">
    <property type="term" value="C:cytoplasm"/>
    <property type="evidence" value="ECO:0007669"/>
    <property type="project" value="UniProtKB-SubCell"/>
</dbReference>
<evidence type="ECO:0000313" key="3">
    <source>
        <dbReference type="EMBL" id="APR05963.1"/>
    </source>
</evidence>
<dbReference type="GO" id="GO:0008855">
    <property type="term" value="F:exodeoxyribonuclease VII activity"/>
    <property type="evidence" value="ECO:0007669"/>
    <property type="project" value="UniProtKB-UniRule"/>
</dbReference>
<comment type="similarity">
    <text evidence="1 2">Belongs to the XseA family.</text>
</comment>
<dbReference type="GO" id="GO:0009318">
    <property type="term" value="C:exodeoxyribonuclease VII complex"/>
    <property type="evidence" value="ECO:0007669"/>
    <property type="project" value="UniProtKB-UniRule"/>
</dbReference>
<dbReference type="PANTHER" id="PTHR30008:SF0">
    <property type="entry name" value="EXODEOXYRIBONUCLEASE 7 LARGE SUBUNIT"/>
    <property type="match status" value="1"/>
</dbReference>
<dbReference type="GO" id="GO:0003676">
    <property type="term" value="F:nucleic acid binding"/>
    <property type="evidence" value="ECO:0007669"/>
    <property type="project" value="InterPro"/>
</dbReference>
<evidence type="ECO:0000313" key="4">
    <source>
        <dbReference type="Proteomes" id="UP000185739"/>
    </source>
</evidence>
<dbReference type="Pfam" id="PF13742">
    <property type="entry name" value="tRNA_anti_2"/>
    <property type="match status" value="1"/>
</dbReference>
<evidence type="ECO:0000256" key="2">
    <source>
        <dbReference type="RuleBase" id="RU004355"/>
    </source>
</evidence>
<keyword evidence="4" id="KW-1185">Reference proteome</keyword>
<dbReference type="AlphaFoldDB" id="A0A1H5YHM2"/>
<comment type="catalytic activity">
    <reaction evidence="1 2">
        <text>Exonucleolytic cleavage in either 5'- to 3'- or 3'- to 5'-direction to yield nucleoside 5'-phosphates.</text>
        <dbReference type="EC" id="3.1.11.6"/>
    </reaction>
</comment>
<dbReference type="OrthoDB" id="9802795at2"/>